<dbReference type="KEGG" id="elk:111153127"/>
<dbReference type="SUPFAM" id="SSF46955">
    <property type="entry name" value="Putative DNA-binding domain"/>
    <property type="match status" value="1"/>
</dbReference>
<feature type="compositionally biased region" description="Basic residues" evidence="3">
    <location>
        <begin position="151"/>
        <end position="161"/>
    </location>
</feature>
<dbReference type="STRING" id="391180.A0A2Y9K341"/>
<dbReference type="GO" id="GO:0005737">
    <property type="term" value="C:cytoplasm"/>
    <property type="evidence" value="ECO:0007669"/>
    <property type="project" value="TreeGrafter"/>
</dbReference>
<feature type="region of interest" description="Disordered" evidence="3">
    <location>
        <begin position="309"/>
        <end position="336"/>
    </location>
</feature>
<keyword evidence="2" id="KW-0175">Coiled coil</keyword>
<dbReference type="Proteomes" id="UP000248482">
    <property type="component" value="Unplaced"/>
</dbReference>
<dbReference type="GO" id="GO:0000978">
    <property type="term" value="F:RNA polymerase II cis-regulatory region sequence-specific DNA binding"/>
    <property type="evidence" value="ECO:0007669"/>
    <property type="project" value="TreeGrafter"/>
</dbReference>
<dbReference type="InterPro" id="IPR009061">
    <property type="entry name" value="DNA-bd_dom_put_sf"/>
</dbReference>
<feature type="compositionally biased region" description="Polar residues" evidence="3">
    <location>
        <begin position="813"/>
        <end position="824"/>
    </location>
</feature>
<feature type="compositionally biased region" description="Low complexity" evidence="3">
    <location>
        <begin position="134"/>
        <end position="150"/>
    </location>
</feature>
<dbReference type="Gene3D" id="3.10.260.20">
    <property type="entry name" value="Ski"/>
    <property type="match status" value="1"/>
</dbReference>
<keyword evidence="5" id="KW-1185">Reference proteome</keyword>
<comment type="similarity">
    <text evidence="1">Belongs to the SKI family.</text>
</comment>
<dbReference type="GO" id="GO:0030514">
    <property type="term" value="P:negative regulation of BMP signaling pathway"/>
    <property type="evidence" value="ECO:0007669"/>
    <property type="project" value="TreeGrafter"/>
</dbReference>
<dbReference type="AlphaFoldDB" id="A0A2Y9K341"/>
<sequence length="954" mass="101562">MGSQASGRVDATPGTRRQSGPGGEEASGYPSGSRGPLSGSTALAQKCRAQGAGVRPLTWGAQARELQEAAGAARGPRARGPREGASDCAGGFGLRSGPVRGLGGSGAGHTSSLKGPWRPAPAESPRRAGGASGAAGVSARSPGARLCARAGRGRAVTRRARRIPDSRPPLRPPRTSSHRSPGSSRRRTDSIASLPVLSASRLVALSKLTPQAPGAGEGSSKQPWRLLLTAAAGLEVYSGDAPKRGSPEPERLHVARAGKAYLKKEENLGSGLLEAKEKWLLRNFIESPSVPRADPDGNQLWSGGMEALTTQLGPGREGNSSPNSKQELQPYSGSSALKPNQVGETSLYGVPIVSLVIDGQERLCLAQISNTLLKNYSYNEIHNRRVALGITCVQCTPVQLEILRRAGAMPISSRRCGMITKREAERLCKSFLGEHKPPKLPENFAFDVVHECAWGSRGSFIPARYNSSRAKCIKCGYCSMYFSPNKFIFHSHRTPDAKYTQPDAANFNSWRRHLKLSDKSATDELSHAWEDRGLGLAAGAGGPAGPGGPGGGAGVRSYPVIPVPSKGFGLLQKLPPPLFPHPYGFPTAFGLCPKKDDPVLGAGEPKGGSYVSAFRPVVKDAESIAKLYGSARDAYGAGPARGPGPGAGSGGGYVSPDFLSEGSSSYHSASPDVDTADEPEVDVESNRFPDDEGAPDETESGIPSAPSTGGGPDADQPAGPPRSTFGDLAADDVVRRPERSPPSSGYELREPCGPLGGPAPAKVYAPERDEHVKSAAALGPAASYLCTPEAHEPDKEDNHSTADDLETRKSYPDQRSISQPSPANTDRGEDGLTLDVTGTQLVEKDIENLARDELQKLLLEQMELRKKLEREFQSLKDNFQDQMKRELAYREEMVQQLQIVRDTLCNELDQERKARYAIQQKLKEAHDALHHFSCKMLTPRHCTGNCSFKPPLLP</sequence>
<dbReference type="SUPFAM" id="SSF63763">
    <property type="entry name" value="SAND domain-like"/>
    <property type="match status" value="1"/>
</dbReference>
<feature type="compositionally biased region" description="Acidic residues" evidence="3">
    <location>
        <begin position="674"/>
        <end position="683"/>
    </location>
</feature>
<dbReference type="Pfam" id="PF02437">
    <property type="entry name" value="Ski_Sno_DHD"/>
    <property type="match status" value="1"/>
</dbReference>
<dbReference type="GO" id="GO:0046332">
    <property type="term" value="F:SMAD binding"/>
    <property type="evidence" value="ECO:0007669"/>
    <property type="project" value="InterPro"/>
</dbReference>
<dbReference type="GeneID" id="111153127"/>
<evidence type="ECO:0000256" key="3">
    <source>
        <dbReference type="SAM" id="MobiDB-lite"/>
    </source>
</evidence>
<feature type="region of interest" description="Disordered" evidence="3">
    <location>
        <begin position="1"/>
        <end position="53"/>
    </location>
</feature>
<dbReference type="GO" id="GO:0000981">
    <property type="term" value="F:DNA-binding transcription factor activity, RNA polymerase II-specific"/>
    <property type="evidence" value="ECO:0007669"/>
    <property type="project" value="TreeGrafter"/>
</dbReference>
<dbReference type="InterPro" id="IPR010919">
    <property type="entry name" value="SAND-like_dom_sf"/>
</dbReference>
<feature type="compositionally biased region" description="Gly residues" evidence="3">
    <location>
        <begin position="639"/>
        <end position="653"/>
    </location>
</feature>
<name>A0A2Y9K341_ENHLU</name>
<dbReference type="GO" id="GO:0000122">
    <property type="term" value="P:negative regulation of transcription by RNA polymerase II"/>
    <property type="evidence" value="ECO:0007669"/>
    <property type="project" value="TreeGrafter"/>
</dbReference>
<evidence type="ECO:0000256" key="2">
    <source>
        <dbReference type="SAM" id="Coils"/>
    </source>
</evidence>
<dbReference type="SMART" id="SM01046">
    <property type="entry name" value="c-SKI_SMAD_bind"/>
    <property type="match status" value="1"/>
</dbReference>
<feature type="compositionally biased region" description="Gly residues" evidence="3">
    <location>
        <begin position="90"/>
        <end position="107"/>
    </location>
</feature>
<dbReference type="InterPro" id="IPR023216">
    <property type="entry name" value="Tscrpt_reg_SKI_SnoN"/>
</dbReference>
<proteinExistence type="inferred from homology"/>
<feature type="domain" description="c-SKI SMAD4-binding" evidence="4">
    <location>
        <begin position="445"/>
        <end position="537"/>
    </location>
</feature>
<evidence type="ECO:0000259" key="4">
    <source>
        <dbReference type="SMART" id="SM01046"/>
    </source>
</evidence>
<dbReference type="GO" id="GO:0005634">
    <property type="term" value="C:nucleus"/>
    <property type="evidence" value="ECO:0007669"/>
    <property type="project" value="TreeGrafter"/>
</dbReference>
<feature type="region of interest" description="Disordered" evidence="3">
    <location>
        <begin position="639"/>
        <end position="832"/>
    </location>
</feature>
<feature type="region of interest" description="Disordered" evidence="3">
    <location>
        <begin position="68"/>
        <end position="192"/>
    </location>
</feature>
<gene>
    <name evidence="6" type="primary">LOC111153127</name>
</gene>
<dbReference type="RefSeq" id="XP_022367631.1">
    <property type="nucleotide sequence ID" value="XM_022511923.1"/>
</dbReference>
<evidence type="ECO:0000256" key="1">
    <source>
        <dbReference type="ARBA" id="ARBA00009513"/>
    </source>
</evidence>
<feature type="coiled-coil region" evidence="2">
    <location>
        <begin position="851"/>
        <end position="885"/>
    </location>
</feature>
<dbReference type="InterPro" id="IPR014890">
    <property type="entry name" value="c-SKI_SMAD4-bd_dom"/>
</dbReference>
<dbReference type="Pfam" id="PF08782">
    <property type="entry name" value="c-SKI_SMAD_bind"/>
    <property type="match status" value="1"/>
</dbReference>
<reference evidence="6" key="1">
    <citation type="submission" date="2025-08" db="UniProtKB">
        <authorList>
            <consortium name="RefSeq"/>
        </authorList>
    </citation>
    <scope>IDENTIFICATION</scope>
    <source>
        <tissue evidence="6">Blood</tissue>
    </source>
</reference>
<dbReference type="FunFam" id="3.10.260.20:FF:000003">
    <property type="entry name" value="SKI family transcriptional corepressor 1 homolog-B-like"/>
    <property type="match status" value="1"/>
</dbReference>
<dbReference type="InterPro" id="IPR003380">
    <property type="entry name" value="SKI/SNO/DAC"/>
</dbReference>
<evidence type="ECO:0000313" key="6">
    <source>
        <dbReference type="RefSeq" id="XP_022367631.1"/>
    </source>
</evidence>
<dbReference type="CDD" id="cd21080">
    <property type="entry name" value="DHD_Skor"/>
    <property type="match status" value="1"/>
</dbReference>
<protein>
    <submittedName>
        <fullName evidence="6">LOW QUALITY PROTEIN: SKI family transcriptional corepressor 1</fullName>
    </submittedName>
</protein>
<dbReference type="GO" id="GO:0005667">
    <property type="term" value="C:transcription regulator complex"/>
    <property type="evidence" value="ECO:0007669"/>
    <property type="project" value="TreeGrafter"/>
</dbReference>
<dbReference type="OrthoDB" id="3938623at2759"/>
<dbReference type="PANTHER" id="PTHR10005:SF8">
    <property type="entry name" value="SKI FAMILY TRANSCRIPTIONAL COREPRESSOR 1"/>
    <property type="match status" value="1"/>
</dbReference>
<dbReference type="Gene3D" id="3.10.390.10">
    <property type="entry name" value="SAND domain-like"/>
    <property type="match status" value="1"/>
</dbReference>
<feature type="compositionally biased region" description="Low complexity" evidence="3">
    <location>
        <begin position="173"/>
        <end position="183"/>
    </location>
</feature>
<dbReference type="InterPro" id="IPR037000">
    <property type="entry name" value="Ski_DNA-bd_sf"/>
</dbReference>
<dbReference type="PANTHER" id="PTHR10005">
    <property type="entry name" value="SKI ONCOGENE-RELATED"/>
    <property type="match status" value="1"/>
</dbReference>
<accession>A0A2Y9K341</accession>
<feature type="compositionally biased region" description="Basic and acidic residues" evidence="3">
    <location>
        <begin position="789"/>
        <end position="812"/>
    </location>
</feature>
<evidence type="ECO:0000313" key="5">
    <source>
        <dbReference type="Proteomes" id="UP000248482"/>
    </source>
</evidence>
<organism evidence="5 6">
    <name type="scientific">Enhydra lutris kenyoni</name>
    <name type="common">northern sea otter</name>
    <dbReference type="NCBI Taxonomy" id="391180"/>
    <lineage>
        <taxon>Eukaryota</taxon>
        <taxon>Metazoa</taxon>
        <taxon>Chordata</taxon>
        <taxon>Craniata</taxon>
        <taxon>Vertebrata</taxon>
        <taxon>Euteleostomi</taxon>
        <taxon>Mammalia</taxon>
        <taxon>Eutheria</taxon>
        <taxon>Laurasiatheria</taxon>
        <taxon>Carnivora</taxon>
        <taxon>Caniformia</taxon>
        <taxon>Musteloidea</taxon>
        <taxon>Mustelidae</taxon>
        <taxon>Lutrinae</taxon>
        <taxon>Enhydra</taxon>
    </lineage>
</organism>